<name>A0AAV7R5B1_PLEWA</name>
<protein>
    <submittedName>
        <fullName evidence="2">Uncharacterized protein</fullName>
    </submittedName>
</protein>
<evidence type="ECO:0000313" key="2">
    <source>
        <dbReference type="EMBL" id="KAJ1146404.1"/>
    </source>
</evidence>
<dbReference type="Proteomes" id="UP001066276">
    <property type="component" value="Chromosome 6"/>
</dbReference>
<comment type="caution">
    <text evidence="2">The sequence shown here is derived from an EMBL/GenBank/DDBJ whole genome shotgun (WGS) entry which is preliminary data.</text>
</comment>
<sequence length="119" mass="13192">MRQSMEREQKMGTSQNGHDIEERSEKEYTRKRKEARTTGREQLIKPRVGNPPAVLHSRPAGRPAVRFLAQRACFGTPVSPQHPFLARQQGRAAKGRAPDLTVGVVCSVLASRVAPATHI</sequence>
<dbReference type="AlphaFoldDB" id="A0AAV7R5B1"/>
<keyword evidence="3" id="KW-1185">Reference proteome</keyword>
<feature type="compositionally biased region" description="Basic and acidic residues" evidence="1">
    <location>
        <begin position="18"/>
        <end position="28"/>
    </location>
</feature>
<feature type="compositionally biased region" description="Basic and acidic residues" evidence="1">
    <location>
        <begin position="1"/>
        <end position="10"/>
    </location>
</feature>
<dbReference type="EMBL" id="JANPWB010000010">
    <property type="protein sequence ID" value="KAJ1146404.1"/>
    <property type="molecule type" value="Genomic_DNA"/>
</dbReference>
<proteinExistence type="predicted"/>
<accession>A0AAV7R5B1</accession>
<reference evidence="2" key="1">
    <citation type="journal article" date="2022" name="bioRxiv">
        <title>Sequencing and chromosome-scale assembly of the giantPleurodeles waltlgenome.</title>
        <authorList>
            <person name="Brown T."/>
            <person name="Elewa A."/>
            <person name="Iarovenko S."/>
            <person name="Subramanian E."/>
            <person name="Araus A.J."/>
            <person name="Petzold A."/>
            <person name="Susuki M."/>
            <person name="Suzuki K.-i.T."/>
            <person name="Hayashi T."/>
            <person name="Toyoda A."/>
            <person name="Oliveira C."/>
            <person name="Osipova E."/>
            <person name="Leigh N.D."/>
            <person name="Simon A."/>
            <person name="Yun M.H."/>
        </authorList>
    </citation>
    <scope>NUCLEOTIDE SEQUENCE</scope>
    <source>
        <strain evidence="2">20211129_DDA</strain>
        <tissue evidence="2">Liver</tissue>
    </source>
</reference>
<feature type="compositionally biased region" description="Basic and acidic residues" evidence="1">
    <location>
        <begin position="35"/>
        <end position="44"/>
    </location>
</feature>
<evidence type="ECO:0000256" key="1">
    <source>
        <dbReference type="SAM" id="MobiDB-lite"/>
    </source>
</evidence>
<feature type="region of interest" description="Disordered" evidence="1">
    <location>
        <begin position="1"/>
        <end position="58"/>
    </location>
</feature>
<organism evidence="2 3">
    <name type="scientific">Pleurodeles waltl</name>
    <name type="common">Iberian ribbed newt</name>
    <dbReference type="NCBI Taxonomy" id="8319"/>
    <lineage>
        <taxon>Eukaryota</taxon>
        <taxon>Metazoa</taxon>
        <taxon>Chordata</taxon>
        <taxon>Craniata</taxon>
        <taxon>Vertebrata</taxon>
        <taxon>Euteleostomi</taxon>
        <taxon>Amphibia</taxon>
        <taxon>Batrachia</taxon>
        <taxon>Caudata</taxon>
        <taxon>Salamandroidea</taxon>
        <taxon>Salamandridae</taxon>
        <taxon>Pleurodelinae</taxon>
        <taxon>Pleurodeles</taxon>
    </lineage>
</organism>
<gene>
    <name evidence="2" type="ORF">NDU88_012681</name>
</gene>
<evidence type="ECO:0000313" key="3">
    <source>
        <dbReference type="Proteomes" id="UP001066276"/>
    </source>
</evidence>